<evidence type="ECO:0000256" key="5">
    <source>
        <dbReference type="ARBA" id="ARBA00023136"/>
    </source>
</evidence>
<evidence type="ECO:0000313" key="12">
    <source>
        <dbReference type="Proteomes" id="UP000268321"/>
    </source>
</evidence>
<dbReference type="Pfam" id="PF01822">
    <property type="entry name" value="WSC"/>
    <property type="match status" value="1"/>
</dbReference>
<dbReference type="PROSITE" id="PS51212">
    <property type="entry name" value="WSC"/>
    <property type="match status" value="1"/>
</dbReference>
<protein>
    <recommendedName>
        <fullName evidence="10">WSC domain-containing protein</fullName>
    </recommendedName>
</protein>
<dbReference type="InterPro" id="IPR002889">
    <property type="entry name" value="WSC_carb-bd"/>
</dbReference>
<evidence type="ECO:0000256" key="9">
    <source>
        <dbReference type="SAM" id="SignalP"/>
    </source>
</evidence>
<evidence type="ECO:0000259" key="10">
    <source>
        <dbReference type="PROSITE" id="PS51212"/>
    </source>
</evidence>
<evidence type="ECO:0000256" key="2">
    <source>
        <dbReference type="ARBA" id="ARBA00022692"/>
    </source>
</evidence>
<dbReference type="SMART" id="SM00321">
    <property type="entry name" value="WSC"/>
    <property type="match status" value="1"/>
</dbReference>
<organism evidence="11 12">
    <name type="scientific">Metschnikowia bicuspidata</name>
    <dbReference type="NCBI Taxonomy" id="27322"/>
    <lineage>
        <taxon>Eukaryota</taxon>
        <taxon>Fungi</taxon>
        <taxon>Dikarya</taxon>
        <taxon>Ascomycota</taxon>
        <taxon>Saccharomycotina</taxon>
        <taxon>Pichiomycetes</taxon>
        <taxon>Metschnikowiaceae</taxon>
        <taxon>Metschnikowia</taxon>
    </lineage>
</organism>
<feature type="signal peptide" evidence="9">
    <location>
        <begin position="1"/>
        <end position="18"/>
    </location>
</feature>
<keyword evidence="4 8" id="KW-1133">Transmembrane helix</keyword>
<feature type="region of interest" description="Disordered" evidence="7">
    <location>
        <begin position="123"/>
        <end position="148"/>
    </location>
</feature>
<evidence type="ECO:0000256" key="8">
    <source>
        <dbReference type="SAM" id="Phobius"/>
    </source>
</evidence>
<feature type="chain" id="PRO_5020691975" description="WSC domain-containing protein" evidence="9">
    <location>
        <begin position="19"/>
        <end position="306"/>
    </location>
</feature>
<dbReference type="PANTHER" id="PTHR24269">
    <property type="entry name" value="KREMEN PROTEIN"/>
    <property type="match status" value="1"/>
</dbReference>
<feature type="transmembrane region" description="Helical" evidence="8">
    <location>
        <begin position="181"/>
        <end position="203"/>
    </location>
</feature>
<evidence type="ECO:0000256" key="4">
    <source>
        <dbReference type="ARBA" id="ARBA00022989"/>
    </source>
</evidence>
<reference evidence="12" key="1">
    <citation type="journal article" date="2018" name="Nat. Microbiol.">
        <title>Leveraging single-cell genomics to expand the fungal tree of life.</title>
        <authorList>
            <person name="Ahrendt S.R."/>
            <person name="Quandt C.A."/>
            <person name="Ciobanu D."/>
            <person name="Clum A."/>
            <person name="Salamov A."/>
            <person name="Andreopoulos B."/>
            <person name="Cheng J.F."/>
            <person name="Woyke T."/>
            <person name="Pelin A."/>
            <person name="Henrissat B."/>
            <person name="Reynolds N.K."/>
            <person name="Benny G.L."/>
            <person name="Smith M.E."/>
            <person name="James T.Y."/>
            <person name="Grigoriev I.V."/>
        </authorList>
    </citation>
    <scope>NUCLEOTIDE SEQUENCE [LARGE SCALE GENOMIC DNA]</scope>
    <source>
        <strain evidence="12">Baker2002</strain>
    </source>
</reference>
<dbReference type="PANTHER" id="PTHR24269:SF16">
    <property type="entry name" value="PROTEIN SLG1"/>
    <property type="match status" value="1"/>
</dbReference>
<keyword evidence="2 8" id="KW-0812">Transmembrane</keyword>
<dbReference type="EMBL" id="ML004431">
    <property type="protein sequence ID" value="RKP32388.1"/>
    <property type="molecule type" value="Genomic_DNA"/>
</dbReference>
<evidence type="ECO:0000256" key="7">
    <source>
        <dbReference type="SAM" id="MobiDB-lite"/>
    </source>
</evidence>
<dbReference type="InterPro" id="IPR051836">
    <property type="entry name" value="Kremen_rcpt"/>
</dbReference>
<dbReference type="AlphaFoldDB" id="A0A4P9ZHH0"/>
<keyword evidence="12" id="KW-1185">Reference proteome</keyword>
<evidence type="ECO:0000256" key="6">
    <source>
        <dbReference type="ARBA" id="ARBA00023180"/>
    </source>
</evidence>
<sequence>MQLVKGILALALAEALLAMDSLGCFSEIDTSVSKGFGQYQTQSECSSRCGASYPYVAIINGGICFCLSSLPTSNQVDASKCNVPCNGFGQVNCGGANAYTVFQGAGRSGLVLLTLLSSSTALSSSTSAPANSATSSSTTSGTSGSVVNPSIAQTSGSATATSLSKLAGNGTSGGFSKVGPIVGGLVGGLAALVLIGVGVFFFLRRRKLADDDADDEKFYRKGASTAPNSFADSVKNPSTFSNPAFDRPMSNPFVHPSDDSADRKISRIELTDPRLNPILMGSRPLSEGSLADEADYSRKILTVHNP</sequence>
<evidence type="ECO:0000256" key="1">
    <source>
        <dbReference type="ARBA" id="ARBA00004167"/>
    </source>
</evidence>
<keyword evidence="6" id="KW-0325">Glycoprotein</keyword>
<evidence type="ECO:0000313" key="11">
    <source>
        <dbReference type="EMBL" id="RKP32388.1"/>
    </source>
</evidence>
<accession>A0A4P9ZHH0</accession>
<dbReference type="OrthoDB" id="5985073at2759"/>
<dbReference type="CDD" id="cd12087">
    <property type="entry name" value="TM_EGFR-like"/>
    <property type="match status" value="1"/>
</dbReference>
<evidence type="ECO:0000256" key="3">
    <source>
        <dbReference type="ARBA" id="ARBA00022729"/>
    </source>
</evidence>
<proteinExistence type="predicted"/>
<dbReference type="GO" id="GO:0005886">
    <property type="term" value="C:plasma membrane"/>
    <property type="evidence" value="ECO:0007669"/>
    <property type="project" value="TreeGrafter"/>
</dbReference>
<name>A0A4P9ZHH0_9ASCO</name>
<keyword evidence="3 9" id="KW-0732">Signal</keyword>
<gene>
    <name evidence="11" type="ORF">METBISCDRAFT_25629</name>
</gene>
<feature type="domain" description="WSC" evidence="10">
    <location>
        <begin position="18"/>
        <end position="105"/>
    </location>
</feature>
<comment type="subcellular location">
    <subcellularLocation>
        <location evidence="1">Membrane</location>
        <topology evidence="1">Single-pass membrane protein</topology>
    </subcellularLocation>
</comment>
<dbReference type="Proteomes" id="UP000268321">
    <property type="component" value="Unassembled WGS sequence"/>
</dbReference>
<keyword evidence="5 8" id="KW-0472">Membrane</keyword>